<gene>
    <name evidence="1" type="ORF">Athai_61140</name>
</gene>
<accession>A0A7R7DVK0</accession>
<evidence type="ECO:0000313" key="1">
    <source>
        <dbReference type="EMBL" id="BCJ38611.1"/>
    </source>
</evidence>
<evidence type="ECO:0000313" key="2">
    <source>
        <dbReference type="Proteomes" id="UP000611640"/>
    </source>
</evidence>
<dbReference type="EMBL" id="AP023355">
    <property type="protein sequence ID" value="BCJ38611.1"/>
    <property type="molecule type" value="Genomic_DNA"/>
</dbReference>
<organism evidence="1 2">
    <name type="scientific">Actinocatenispora thailandica</name>
    <dbReference type="NCBI Taxonomy" id="227318"/>
    <lineage>
        <taxon>Bacteria</taxon>
        <taxon>Bacillati</taxon>
        <taxon>Actinomycetota</taxon>
        <taxon>Actinomycetes</taxon>
        <taxon>Micromonosporales</taxon>
        <taxon>Micromonosporaceae</taxon>
        <taxon>Actinocatenispora</taxon>
    </lineage>
</organism>
<dbReference type="KEGG" id="atl:Athai_61140"/>
<proteinExistence type="predicted"/>
<evidence type="ECO:0008006" key="3">
    <source>
        <dbReference type="Google" id="ProtNLM"/>
    </source>
</evidence>
<sequence>MTTTPDIEQFRSADEIEISTRRSDGSLRSFVPIWLVSVDGALYIRSYRGTAGAWYRHAIAGGSRHTGAIRAGGHQANVTFTQVGPGEHGLLDAISQAYQNKYARYGDTYLKPMLAERATAATVRLDPAGDQ</sequence>
<reference evidence="1 2" key="1">
    <citation type="submission" date="2020-08" db="EMBL/GenBank/DDBJ databases">
        <title>Whole genome shotgun sequence of Actinocatenispora thailandica NBRC 105041.</title>
        <authorList>
            <person name="Komaki H."/>
            <person name="Tamura T."/>
        </authorList>
    </citation>
    <scope>NUCLEOTIDE SEQUENCE [LARGE SCALE GENOMIC DNA]</scope>
    <source>
        <strain evidence="1 2">NBRC 105041</strain>
    </source>
</reference>
<protein>
    <recommendedName>
        <fullName evidence="3">DUF2255 domain-containing protein</fullName>
    </recommendedName>
</protein>
<dbReference type="AlphaFoldDB" id="A0A7R7DVK0"/>
<keyword evidence="2" id="KW-1185">Reference proteome</keyword>
<dbReference type="InterPro" id="IPR016888">
    <property type="entry name" value="UCP028498"/>
</dbReference>
<dbReference type="Proteomes" id="UP000611640">
    <property type="component" value="Chromosome"/>
</dbReference>
<dbReference type="Pfam" id="PF10012">
    <property type="entry name" value="DUF2255"/>
    <property type="match status" value="1"/>
</dbReference>
<dbReference type="RefSeq" id="WP_203964619.1">
    <property type="nucleotide sequence ID" value="NZ_AP023355.1"/>
</dbReference>
<name>A0A7R7DVK0_9ACTN</name>